<reference evidence="3 4" key="1">
    <citation type="submission" date="2023-08" db="EMBL/GenBank/DDBJ databases">
        <title>A Necator americanus chromosomal reference genome.</title>
        <authorList>
            <person name="Ilik V."/>
            <person name="Petrzelkova K.J."/>
            <person name="Pardy F."/>
            <person name="Fuh T."/>
            <person name="Niatou-Singa F.S."/>
            <person name="Gouil Q."/>
            <person name="Baker L."/>
            <person name="Ritchie M.E."/>
            <person name="Jex A.R."/>
            <person name="Gazzola D."/>
            <person name="Li H."/>
            <person name="Toshio Fujiwara R."/>
            <person name="Zhan B."/>
            <person name="Aroian R.V."/>
            <person name="Pafco B."/>
            <person name="Schwarz E.M."/>
        </authorList>
    </citation>
    <scope>NUCLEOTIDE SEQUENCE [LARGE SCALE GENOMIC DNA]</scope>
    <source>
        <strain evidence="3 4">Aroian</strain>
        <tissue evidence="3">Whole animal</tissue>
    </source>
</reference>
<dbReference type="Proteomes" id="UP001303046">
    <property type="component" value="Unassembled WGS sequence"/>
</dbReference>
<evidence type="ECO:0000313" key="3">
    <source>
        <dbReference type="EMBL" id="KAK6739058.1"/>
    </source>
</evidence>
<organism evidence="3 4">
    <name type="scientific">Necator americanus</name>
    <name type="common">Human hookworm</name>
    <dbReference type="NCBI Taxonomy" id="51031"/>
    <lineage>
        <taxon>Eukaryota</taxon>
        <taxon>Metazoa</taxon>
        <taxon>Ecdysozoa</taxon>
        <taxon>Nematoda</taxon>
        <taxon>Chromadorea</taxon>
        <taxon>Rhabditida</taxon>
        <taxon>Rhabditina</taxon>
        <taxon>Rhabditomorpha</taxon>
        <taxon>Strongyloidea</taxon>
        <taxon>Ancylostomatidae</taxon>
        <taxon>Bunostominae</taxon>
        <taxon>Necator</taxon>
    </lineage>
</organism>
<feature type="compositionally biased region" description="Polar residues" evidence="1">
    <location>
        <begin position="229"/>
        <end position="250"/>
    </location>
</feature>
<sequence length="307" mass="33622">MTSTIPFQDQPMVTTSRVCDTLWHSDARALQYAVPANCLFIGALSFLLPIGPLSAAMMLDAFLLAMAAIGITGKAAVLIVPNIAIKILLLLIMLFIGCVSIDTFHAHYLKETAPLIQGTEIVSQSPVSLWRTVVHAYPSLPLWTVAFILLICIEIRLFFCAWYRIAFGNSDGEEKEVERHPPSYAYCISHAAPNVCSVDELPSYEEAIRRSSLQKPCCSKTLLPRSGQAFPSCSTSKPTTPVAQTSTRSQPNEKAKAQLKAQVQPNCGHSNRTTTFGSGSIMATVLAFVENGYCVSPTWRKIMYICI</sequence>
<evidence type="ECO:0000256" key="2">
    <source>
        <dbReference type="SAM" id="Phobius"/>
    </source>
</evidence>
<feature type="transmembrane region" description="Helical" evidence="2">
    <location>
        <begin position="87"/>
        <end position="108"/>
    </location>
</feature>
<feature type="transmembrane region" description="Helical" evidence="2">
    <location>
        <begin position="61"/>
        <end position="80"/>
    </location>
</feature>
<gene>
    <name evidence="3" type="primary">Necator_chrII.g8669</name>
    <name evidence="3" type="ORF">RB195_020874</name>
</gene>
<evidence type="ECO:0000313" key="4">
    <source>
        <dbReference type="Proteomes" id="UP001303046"/>
    </source>
</evidence>
<proteinExistence type="predicted"/>
<feature type="transmembrane region" description="Helical" evidence="2">
    <location>
        <begin position="140"/>
        <end position="159"/>
    </location>
</feature>
<feature type="region of interest" description="Disordered" evidence="1">
    <location>
        <begin position="229"/>
        <end position="251"/>
    </location>
</feature>
<protein>
    <submittedName>
        <fullName evidence="3">Uncharacterized protein</fullName>
    </submittedName>
</protein>
<feature type="transmembrane region" description="Helical" evidence="2">
    <location>
        <begin position="32"/>
        <end position="55"/>
    </location>
</feature>
<keyword evidence="2" id="KW-0812">Transmembrane</keyword>
<dbReference type="EMBL" id="JAVFWL010000002">
    <property type="protein sequence ID" value="KAK6739058.1"/>
    <property type="molecule type" value="Genomic_DNA"/>
</dbReference>
<keyword evidence="2" id="KW-0472">Membrane</keyword>
<keyword evidence="4" id="KW-1185">Reference proteome</keyword>
<keyword evidence="2" id="KW-1133">Transmembrane helix</keyword>
<name>A0ABR1CMW7_NECAM</name>
<evidence type="ECO:0000256" key="1">
    <source>
        <dbReference type="SAM" id="MobiDB-lite"/>
    </source>
</evidence>
<comment type="caution">
    <text evidence="3">The sequence shown here is derived from an EMBL/GenBank/DDBJ whole genome shotgun (WGS) entry which is preliminary data.</text>
</comment>
<accession>A0ABR1CMW7</accession>